<dbReference type="Pfam" id="PF00440">
    <property type="entry name" value="TetR_N"/>
    <property type="match status" value="1"/>
</dbReference>
<dbReference type="EMBL" id="VSSQ01008399">
    <property type="protein sequence ID" value="MPM38758.1"/>
    <property type="molecule type" value="Genomic_DNA"/>
</dbReference>
<dbReference type="PANTHER" id="PTHR43479:SF7">
    <property type="entry name" value="TETR-FAMILY TRANSCRIPTIONAL REGULATOR"/>
    <property type="match status" value="1"/>
</dbReference>
<dbReference type="PANTHER" id="PTHR43479">
    <property type="entry name" value="ACREF/ENVCD OPERON REPRESSOR-RELATED"/>
    <property type="match status" value="1"/>
</dbReference>
<organism evidence="3">
    <name type="scientific">bioreactor metagenome</name>
    <dbReference type="NCBI Taxonomy" id="1076179"/>
    <lineage>
        <taxon>unclassified sequences</taxon>
        <taxon>metagenomes</taxon>
        <taxon>ecological metagenomes</taxon>
    </lineage>
</organism>
<proteinExistence type="predicted"/>
<protein>
    <recommendedName>
        <fullName evidence="2">HTH tetR-type domain-containing protein</fullName>
    </recommendedName>
</protein>
<evidence type="ECO:0000259" key="2">
    <source>
        <dbReference type="PROSITE" id="PS50977"/>
    </source>
</evidence>
<dbReference type="GO" id="GO:0003677">
    <property type="term" value="F:DNA binding"/>
    <property type="evidence" value="ECO:0007669"/>
    <property type="project" value="UniProtKB-KW"/>
</dbReference>
<dbReference type="PROSITE" id="PS50977">
    <property type="entry name" value="HTH_TETR_2"/>
    <property type="match status" value="1"/>
</dbReference>
<reference evidence="3" key="1">
    <citation type="submission" date="2019-08" db="EMBL/GenBank/DDBJ databases">
        <authorList>
            <person name="Kucharzyk K."/>
            <person name="Murdoch R.W."/>
            <person name="Higgins S."/>
            <person name="Loffler F."/>
        </authorList>
    </citation>
    <scope>NUCLEOTIDE SEQUENCE</scope>
</reference>
<dbReference type="InterPro" id="IPR050624">
    <property type="entry name" value="HTH-type_Tx_Regulator"/>
</dbReference>
<dbReference type="InterPro" id="IPR039532">
    <property type="entry name" value="TetR_C_Firmicutes"/>
</dbReference>
<accession>A0A644ZEP2</accession>
<sequence>MNRTEKDISNAFWQLLEEKPYNRITVKDIVDRCQVNRNTFYYHFEDIPSLMEYTIKAWADEMIQQHYKFGSPASCIVPLIQGCIKRKSAILHIYRSVHREAFMRYLDEINRHIVKAYVEYAEEEADVSAEDRDALCWFYKCTLTGIVLDWLDQGMTYDLLDIAERTCDFFAEAGRKELLKAQKEFSEPAAEIELSPSASDH</sequence>
<dbReference type="AlphaFoldDB" id="A0A644ZEP2"/>
<dbReference type="Pfam" id="PF14278">
    <property type="entry name" value="TetR_C_8"/>
    <property type="match status" value="1"/>
</dbReference>
<name>A0A644ZEP2_9ZZZZ</name>
<dbReference type="Gene3D" id="1.10.357.10">
    <property type="entry name" value="Tetracycline Repressor, domain 2"/>
    <property type="match status" value="1"/>
</dbReference>
<dbReference type="InterPro" id="IPR001647">
    <property type="entry name" value="HTH_TetR"/>
</dbReference>
<gene>
    <name evidence="3" type="ORF">SDC9_85388</name>
</gene>
<keyword evidence="1" id="KW-0238">DNA-binding</keyword>
<evidence type="ECO:0000313" key="3">
    <source>
        <dbReference type="EMBL" id="MPM38758.1"/>
    </source>
</evidence>
<comment type="caution">
    <text evidence="3">The sequence shown here is derived from an EMBL/GenBank/DDBJ whole genome shotgun (WGS) entry which is preliminary data.</text>
</comment>
<dbReference type="SUPFAM" id="SSF46689">
    <property type="entry name" value="Homeodomain-like"/>
    <property type="match status" value="1"/>
</dbReference>
<evidence type="ECO:0000256" key="1">
    <source>
        <dbReference type="ARBA" id="ARBA00023125"/>
    </source>
</evidence>
<feature type="domain" description="HTH tetR-type" evidence="2">
    <location>
        <begin position="2"/>
        <end position="62"/>
    </location>
</feature>
<dbReference type="InterPro" id="IPR009057">
    <property type="entry name" value="Homeodomain-like_sf"/>
</dbReference>